<reference evidence="1 2" key="1">
    <citation type="submission" date="2023-01" db="EMBL/GenBank/DDBJ databases">
        <title>Novel diversity within Roseofilum (Cyanobacteria; Desertifilaceae) from marine benthic mats with descriptions of four novel species.</title>
        <authorList>
            <person name="Wang Y."/>
            <person name="Berthold D.E."/>
            <person name="Hu J."/>
            <person name="Lefler F.W."/>
            <person name="Laughinghouse H.D. IV."/>
        </authorList>
    </citation>
    <scope>NUCLEOTIDE SEQUENCE [LARGE SCALE GENOMIC DNA]</scope>
    <source>
        <strain evidence="1 2">BLCC-M154</strain>
    </source>
</reference>
<evidence type="ECO:0000313" key="1">
    <source>
        <dbReference type="EMBL" id="MDJ1168657.1"/>
    </source>
</evidence>
<protein>
    <submittedName>
        <fullName evidence="1">Uncharacterized protein</fullName>
    </submittedName>
</protein>
<dbReference type="EMBL" id="JAQOSP010000030">
    <property type="protein sequence ID" value="MDJ1168657.1"/>
    <property type="molecule type" value="Genomic_DNA"/>
</dbReference>
<dbReference type="Proteomes" id="UP001235303">
    <property type="component" value="Unassembled WGS sequence"/>
</dbReference>
<proteinExistence type="predicted"/>
<organism evidence="1 2">
    <name type="scientific">Roseofilum acuticapitatum BLCC-M154</name>
    <dbReference type="NCBI Taxonomy" id="3022444"/>
    <lineage>
        <taxon>Bacteria</taxon>
        <taxon>Bacillati</taxon>
        <taxon>Cyanobacteriota</taxon>
        <taxon>Cyanophyceae</taxon>
        <taxon>Desertifilales</taxon>
        <taxon>Desertifilaceae</taxon>
        <taxon>Roseofilum</taxon>
        <taxon>Roseofilum acuticapitatum</taxon>
    </lineage>
</organism>
<name>A0ABT7AP35_9CYAN</name>
<evidence type="ECO:0000313" key="2">
    <source>
        <dbReference type="Proteomes" id="UP001235303"/>
    </source>
</evidence>
<dbReference type="RefSeq" id="WP_283752419.1">
    <property type="nucleotide sequence ID" value="NZ_JAQOSP010000030.1"/>
</dbReference>
<gene>
    <name evidence="1" type="ORF">PMG71_04385</name>
</gene>
<comment type="caution">
    <text evidence="1">The sequence shown here is derived from an EMBL/GenBank/DDBJ whole genome shotgun (WGS) entry which is preliminary data.</text>
</comment>
<sequence>MEITGFEIFRDAEGHPLVYGMNGESAIRAWTPTTKQELIDILRRATHALDVPAIMLRIADAIAPPDQPLPIPLPPNPFDVEIREAGRKWYATLDSGSQFKVGTDVSYFNRRGLMLVGDKSAGVYNPSDYDDLFGFWAYFIAPTAECESQGSFNCLNSYDRAKFTFGFLQYAAHVCQGDFVKYFCQLLQTDEAQAYFPDLRTDGQHIYQMGNPDRRLTSNDGSDNKDLMAYLNQTDTTVDRREVMNAAKFVHWVSHSEVHRAIMVECGVTHFKAKMKTLARQHGLDQAPDYVCCVVADIRHQGRAKIRTINRALEKGNTWEEKYRSVVELTSRYAKRVATLKVQIAKYRERGIFGTRKYSRALGDFV</sequence>
<accession>A0ABT7AP35</accession>
<keyword evidence="2" id="KW-1185">Reference proteome</keyword>